<sequence>LFDRYISAQDIALELANYSPVLKETWEFYQLLLGYFKDRNADYFFDLIRESRSSEFLPQNFRNKLAFLLKKEESIRLALSVPYNNGLVEGTNNKIKLLKRSAFGYRKHEHLFARIYWMQADTVYSV</sequence>
<feature type="non-terminal residue" evidence="2">
    <location>
        <position position="1"/>
    </location>
</feature>
<dbReference type="Proteomes" id="UP000563349">
    <property type="component" value="Unassembled WGS sequence"/>
</dbReference>
<comment type="caution">
    <text evidence="2">The sequence shown here is derived from an EMBL/GenBank/DDBJ whole genome shotgun (WGS) entry which is preliminary data.</text>
</comment>
<dbReference type="EMBL" id="JACBYG010000200">
    <property type="protein sequence ID" value="NYS49875.1"/>
    <property type="molecule type" value="Genomic_DNA"/>
</dbReference>
<dbReference type="RefSeq" id="WP_179924369.1">
    <property type="nucleotide sequence ID" value="NZ_JACBYG010000200.1"/>
</dbReference>
<organism evidence="2 3">
    <name type="scientific">Streptococcus danieliae</name>
    <dbReference type="NCBI Taxonomy" id="747656"/>
    <lineage>
        <taxon>Bacteria</taxon>
        <taxon>Bacillati</taxon>
        <taxon>Bacillota</taxon>
        <taxon>Bacilli</taxon>
        <taxon>Lactobacillales</taxon>
        <taxon>Streptococcaceae</taxon>
        <taxon>Streptococcus</taxon>
    </lineage>
</organism>
<reference evidence="2 3" key="1">
    <citation type="submission" date="2020-07" db="EMBL/GenBank/DDBJ databases">
        <title>MOT database genomes.</title>
        <authorList>
            <person name="Joseph S."/>
            <person name="Aduse-Opoku J."/>
            <person name="Hashim A."/>
            <person name="Wade W."/>
            <person name="Curtis M."/>
        </authorList>
    </citation>
    <scope>NUCLEOTIDE SEQUENCE [LARGE SCALE GENOMIC DNA]</scope>
    <source>
        <strain evidence="2 3">CCW311</strain>
    </source>
</reference>
<keyword evidence="3" id="KW-1185">Reference proteome</keyword>
<dbReference type="PANTHER" id="PTHR33498:SF1">
    <property type="entry name" value="TRANSPOSASE FOR INSERTION SEQUENCE ELEMENT IS1557"/>
    <property type="match status" value="1"/>
</dbReference>
<name>A0A7Z0LEH0_9STRE</name>
<protein>
    <submittedName>
        <fullName evidence="2">Transposase</fullName>
    </submittedName>
</protein>
<accession>A0A7Z0LEH0</accession>
<dbReference type="Pfam" id="PF01610">
    <property type="entry name" value="DDE_Tnp_ISL3"/>
    <property type="match status" value="1"/>
</dbReference>
<dbReference type="PANTHER" id="PTHR33498">
    <property type="entry name" value="TRANSPOSASE FOR INSERTION SEQUENCE ELEMENT IS1557"/>
    <property type="match status" value="1"/>
</dbReference>
<dbReference type="AlphaFoldDB" id="A0A7Z0LEH0"/>
<feature type="domain" description="Transposase IS204/IS1001/IS1096/IS1165 DDE" evidence="1">
    <location>
        <begin position="14"/>
        <end position="115"/>
    </location>
</feature>
<evidence type="ECO:0000259" key="1">
    <source>
        <dbReference type="Pfam" id="PF01610"/>
    </source>
</evidence>
<evidence type="ECO:0000313" key="3">
    <source>
        <dbReference type="Proteomes" id="UP000563349"/>
    </source>
</evidence>
<proteinExistence type="predicted"/>
<dbReference type="InterPro" id="IPR047951">
    <property type="entry name" value="Transpos_ISL3"/>
</dbReference>
<gene>
    <name evidence="2" type="ORF">HZY93_08015</name>
</gene>
<dbReference type="InterPro" id="IPR002560">
    <property type="entry name" value="Transposase_DDE"/>
</dbReference>
<evidence type="ECO:0000313" key="2">
    <source>
        <dbReference type="EMBL" id="NYS49875.1"/>
    </source>
</evidence>